<keyword evidence="16" id="KW-1185">Reference proteome</keyword>
<dbReference type="GO" id="GO:0001938">
    <property type="term" value="P:positive regulation of endothelial cell proliferation"/>
    <property type="evidence" value="ECO:0007669"/>
    <property type="project" value="Ensembl"/>
</dbReference>
<dbReference type="GO" id="GO:0050930">
    <property type="term" value="P:induction of positive chemotaxis"/>
    <property type="evidence" value="ECO:0007669"/>
    <property type="project" value="Ensembl"/>
</dbReference>
<keyword evidence="11" id="KW-0106">Calcium</keyword>
<dbReference type="GO" id="GO:0098992">
    <property type="term" value="C:neuronal dense core vesicle"/>
    <property type="evidence" value="ECO:0007669"/>
    <property type="project" value="Ensembl"/>
</dbReference>
<evidence type="ECO:0000256" key="4">
    <source>
        <dbReference type="ARBA" id="ARBA00011376"/>
    </source>
</evidence>
<dbReference type="OMA" id="RNAAYDD"/>
<comment type="function">
    <text evidence="1">Neuroendocrine protein of the granin family that regulates the biogenesis of secretory granules.</text>
</comment>
<keyword evidence="9" id="KW-0165">Cleavage on pair of basic residues</keyword>
<dbReference type="Proteomes" id="UP000001073">
    <property type="component" value="Chromosome 22a"/>
</dbReference>
<dbReference type="GO" id="GO:0005125">
    <property type="term" value="F:cytokine activity"/>
    <property type="evidence" value="ECO:0007669"/>
    <property type="project" value="Ensembl"/>
</dbReference>
<feature type="compositionally biased region" description="Basic and acidic residues" evidence="13">
    <location>
        <begin position="92"/>
        <end position="105"/>
    </location>
</feature>
<dbReference type="GO" id="GO:2001237">
    <property type="term" value="P:negative regulation of extrinsic apoptotic signaling pathway"/>
    <property type="evidence" value="ECO:0007669"/>
    <property type="project" value="Ensembl"/>
</dbReference>
<gene>
    <name evidence="15" type="primary">SCG2</name>
</gene>
<dbReference type="AlphaFoldDB" id="G1RF16"/>
<reference evidence="15 16" key="1">
    <citation type="submission" date="2012-10" db="EMBL/GenBank/DDBJ databases">
        <authorList>
            <consortium name="Gibbon Genome Sequencing Consortium"/>
        </authorList>
    </citation>
    <scope>NUCLEOTIDE SEQUENCE [LARGE SCALE GENOMIC DNA]</scope>
</reference>
<evidence type="ECO:0000256" key="13">
    <source>
        <dbReference type="SAM" id="MobiDB-lite"/>
    </source>
</evidence>
<reference evidence="15" key="2">
    <citation type="submission" date="2025-08" db="UniProtKB">
        <authorList>
            <consortium name="Ensembl"/>
        </authorList>
    </citation>
    <scope>IDENTIFICATION</scope>
</reference>
<evidence type="ECO:0000256" key="9">
    <source>
        <dbReference type="ARBA" id="ARBA00022685"/>
    </source>
</evidence>
<dbReference type="PANTHER" id="PTHR15119">
    <property type="entry name" value="SECRETOGRANIN II"/>
    <property type="match status" value="1"/>
</dbReference>
<feature type="region of interest" description="Disordered" evidence="13">
    <location>
        <begin position="476"/>
        <end position="507"/>
    </location>
</feature>
<evidence type="ECO:0000313" key="16">
    <source>
        <dbReference type="Proteomes" id="UP000001073"/>
    </source>
</evidence>
<evidence type="ECO:0000256" key="10">
    <source>
        <dbReference type="ARBA" id="ARBA00022729"/>
    </source>
</evidence>
<dbReference type="GO" id="GO:0005615">
    <property type="term" value="C:extracellular space"/>
    <property type="evidence" value="ECO:0007669"/>
    <property type="project" value="Ensembl"/>
</dbReference>
<dbReference type="InterPro" id="IPR018054">
    <property type="entry name" value="Chromogranin_CS"/>
</dbReference>
<dbReference type="EMBL" id="ADFV01070979">
    <property type="status" value="NOT_ANNOTATED_CDS"/>
    <property type="molecule type" value="Genomic_DNA"/>
</dbReference>
<dbReference type="InParanoid" id="G1RF16"/>
<dbReference type="InterPro" id="IPR038858">
    <property type="entry name" value="ScgII"/>
</dbReference>
<dbReference type="GO" id="GO:0042056">
    <property type="term" value="F:chemoattractant activity"/>
    <property type="evidence" value="ECO:0007669"/>
    <property type="project" value="Ensembl"/>
</dbReference>
<comment type="subcellular location">
    <subcellularLocation>
        <location evidence="2">Secreted</location>
    </subcellularLocation>
</comment>
<protein>
    <recommendedName>
        <fullName evidence="5">Secretogranin-2</fullName>
    </recommendedName>
    <alternativeName>
        <fullName evidence="12">Secretogranin II</fullName>
    </alternativeName>
</protein>
<dbReference type="GO" id="GO:0048245">
    <property type="term" value="P:eosinophil chemotaxis"/>
    <property type="evidence" value="ECO:0007669"/>
    <property type="project" value="Ensembl"/>
</dbReference>
<keyword evidence="6" id="KW-0964">Secreted</keyword>
<dbReference type="Pfam" id="PF01271">
    <property type="entry name" value="Granin"/>
    <property type="match status" value="2"/>
</dbReference>
<evidence type="ECO:0000256" key="12">
    <source>
        <dbReference type="ARBA" id="ARBA00032429"/>
    </source>
</evidence>
<comment type="subunit">
    <text evidence="4">Interacts with Secretogranin III/SCG3.</text>
</comment>
<keyword evidence="7" id="KW-0597">Phosphoprotein</keyword>
<evidence type="ECO:0000313" key="15">
    <source>
        <dbReference type="Ensembl" id="ENSNLEP00000011816.2"/>
    </source>
</evidence>
<evidence type="ECO:0000256" key="5">
    <source>
        <dbReference type="ARBA" id="ARBA00013649"/>
    </source>
</evidence>
<name>G1RF16_NOMLE</name>
<feature type="compositionally biased region" description="Basic and acidic residues" evidence="13">
    <location>
        <begin position="256"/>
        <end position="284"/>
    </location>
</feature>
<evidence type="ECO:0000256" key="1">
    <source>
        <dbReference type="ARBA" id="ARBA00003092"/>
    </source>
</evidence>
<feature type="region of interest" description="Disordered" evidence="13">
    <location>
        <begin position="67"/>
        <end position="105"/>
    </location>
</feature>
<evidence type="ECO:0000256" key="11">
    <source>
        <dbReference type="ARBA" id="ARBA00022837"/>
    </source>
</evidence>
<keyword evidence="8" id="KW-0765">Sulfation</keyword>
<dbReference type="FunCoup" id="G1RF16">
    <property type="interactions" value="163"/>
</dbReference>
<dbReference type="PROSITE" id="PS00422">
    <property type="entry name" value="GRANINS_1"/>
    <property type="match status" value="1"/>
</dbReference>
<dbReference type="PANTHER" id="PTHR15119:SF0">
    <property type="entry name" value="SECRETOGRANIN-2"/>
    <property type="match status" value="1"/>
</dbReference>
<comment type="similarity">
    <text evidence="3">Belongs to the chromogranin/secretogranin protein family.</text>
</comment>
<evidence type="ECO:0000256" key="7">
    <source>
        <dbReference type="ARBA" id="ARBA00022553"/>
    </source>
</evidence>
<sequence length="542" mass="62480">MAEAKTHWLGAALSLIPLIFLISGAEAASFQRNQLLQKEPDLRLENVQKFPSPEMIRALEYIEKLRQQAHKEESSPDYNPYQGVSVPLQQKESGDESHLPERDSLSEEDWMRIILEALRQAENEPQSAPKENKPYALNSGKNFPMDMSDDYETQQWPERKLKHMQFPPMYEDNSRDNPFKRTNEIVEEQYTPQSLATLESVFQELGKLTGPNNQKRERMDEEQKLYTDDEDDIYKANNIAYEDVVGGEDWNPVEEKIESQTQEEVRDSKENIEKNEQINDEMKRSGQLGIQEEDLRKESKDQLSDDVSKVIAYLKRLVNAAEVRGYRMEPLDSQSIYHGYPKIPGRAGTEALPDGLSVEDILNLLGMESAANQKTSYFPNPYNQEKVLPRLPYGPGRSRSNQLPKAAWMPYVENRQMAYENLNDKDQELGEYLARILVKYPEIINSNQVKRVPGQGSSEDDLQEEEQIEQALKEHLNQGGSQETDKLAPVSKRFPVGPPKNDDTPNRQYLDEDLLMKVLEYLNQEKAEKGREHIAKRAMENM</sequence>
<feature type="region of interest" description="Disordered" evidence="13">
    <location>
        <begin position="256"/>
        <end position="302"/>
    </location>
</feature>
<dbReference type="STRING" id="61853.ENSNLEP00000011816"/>
<evidence type="ECO:0000256" key="6">
    <source>
        <dbReference type="ARBA" id="ARBA00022525"/>
    </source>
</evidence>
<dbReference type="eggNOG" id="ENOG502QV5W">
    <property type="taxonomic scope" value="Eukaryota"/>
</dbReference>
<feature type="signal peptide" evidence="14">
    <location>
        <begin position="1"/>
        <end position="27"/>
    </location>
</feature>
<dbReference type="Ensembl" id="ENSNLET00000012398.2">
    <property type="protein sequence ID" value="ENSNLEP00000011816.2"/>
    <property type="gene ID" value="ENSNLEG00000009716.2"/>
</dbReference>
<dbReference type="EMBL" id="ADFV01070978">
    <property type="status" value="NOT_ANNOTATED_CDS"/>
    <property type="molecule type" value="Genomic_DNA"/>
</dbReference>
<keyword evidence="10 14" id="KW-0732">Signal</keyword>
<evidence type="ECO:0000256" key="14">
    <source>
        <dbReference type="SAM" id="SignalP"/>
    </source>
</evidence>
<dbReference type="GO" id="GO:0001525">
    <property type="term" value="P:angiogenesis"/>
    <property type="evidence" value="ECO:0007669"/>
    <property type="project" value="Ensembl"/>
</dbReference>
<dbReference type="HOGENOM" id="CLU_031294_0_0_1"/>
<evidence type="ECO:0000256" key="2">
    <source>
        <dbReference type="ARBA" id="ARBA00004613"/>
    </source>
</evidence>
<feature type="region of interest" description="Disordered" evidence="13">
    <location>
        <begin position="120"/>
        <end position="147"/>
    </location>
</feature>
<evidence type="ECO:0000256" key="3">
    <source>
        <dbReference type="ARBA" id="ARBA00005723"/>
    </source>
</evidence>
<dbReference type="InterPro" id="IPR001990">
    <property type="entry name" value="Granin"/>
</dbReference>
<dbReference type="GeneTree" id="ENSGT00390000010895"/>
<accession>G1RF16</accession>
<dbReference type="GO" id="GO:2000352">
    <property type="term" value="P:negative regulation of endothelial cell apoptotic process"/>
    <property type="evidence" value="ECO:0007669"/>
    <property type="project" value="Ensembl"/>
</dbReference>
<evidence type="ECO:0000256" key="8">
    <source>
        <dbReference type="ARBA" id="ARBA00022641"/>
    </source>
</evidence>
<reference evidence="15" key="3">
    <citation type="submission" date="2025-09" db="UniProtKB">
        <authorList>
            <consortium name="Ensembl"/>
        </authorList>
    </citation>
    <scope>IDENTIFICATION</scope>
</reference>
<feature type="compositionally biased region" description="Basic and acidic residues" evidence="13">
    <location>
        <begin position="293"/>
        <end position="302"/>
    </location>
</feature>
<proteinExistence type="inferred from homology"/>
<feature type="chain" id="PRO_5014164573" description="Secretogranin-2" evidence="14">
    <location>
        <begin position="28"/>
        <end position="542"/>
    </location>
</feature>
<organism evidence="15 16">
    <name type="scientific">Nomascus leucogenys</name>
    <name type="common">Northern white-cheeked gibbon</name>
    <name type="synonym">Hylobates leucogenys</name>
    <dbReference type="NCBI Taxonomy" id="61853"/>
    <lineage>
        <taxon>Eukaryota</taxon>
        <taxon>Metazoa</taxon>
        <taxon>Chordata</taxon>
        <taxon>Craniata</taxon>
        <taxon>Vertebrata</taxon>
        <taxon>Euteleostomi</taxon>
        <taxon>Mammalia</taxon>
        <taxon>Eutheria</taxon>
        <taxon>Euarchontoglires</taxon>
        <taxon>Primates</taxon>
        <taxon>Haplorrhini</taxon>
        <taxon>Catarrhini</taxon>
        <taxon>Hylobatidae</taxon>
        <taxon>Nomascus</taxon>
    </lineage>
</organism>
<dbReference type="GO" id="GO:0000165">
    <property type="term" value="P:MAPK cascade"/>
    <property type="evidence" value="ECO:0007669"/>
    <property type="project" value="Ensembl"/>
</dbReference>